<comment type="similarity">
    <text evidence="1">Belongs to the UPF0337 (CsbD) family.</text>
</comment>
<dbReference type="EMBL" id="LT607413">
    <property type="protein sequence ID" value="SCF32409.1"/>
    <property type="molecule type" value="Genomic_DNA"/>
</dbReference>
<keyword evidence="5" id="KW-1185">Reference proteome</keyword>
<protein>
    <submittedName>
        <fullName evidence="4">Uncharacterized conserved protein YjbJ, UPF0337 family</fullName>
    </submittedName>
</protein>
<reference evidence="5" key="1">
    <citation type="submission" date="2016-06" db="EMBL/GenBank/DDBJ databases">
        <authorList>
            <person name="Varghese N."/>
            <person name="Submissions Spin"/>
        </authorList>
    </citation>
    <scope>NUCLEOTIDE SEQUENCE [LARGE SCALE GENOMIC DNA]</scope>
    <source>
        <strain evidence="5">DSM 43816</strain>
    </source>
</reference>
<feature type="compositionally biased region" description="Basic and acidic residues" evidence="2">
    <location>
        <begin position="44"/>
        <end position="66"/>
    </location>
</feature>
<dbReference type="Gene3D" id="1.10.1470.10">
    <property type="entry name" value="YjbJ"/>
    <property type="match status" value="1"/>
</dbReference>
<dbReference type="InterPro" id="IPR036629">
    <property type="entry name" value="YjbJ_sf"/>
</dbReference>
<dbReference type="Proteomes" id="UP000198253">
    <property type="component" value="Chromosome I"/>
</dbReference>
<dbReference type="InParanoid" id="A0A1C4ZHS5"/>
<sequence>MDVSFTDKAKNKADELTGAAKERIGDATNNERLRAEGSTQQTEARARQAGEHAKDAGRDVRDAFTK</sequence>
<proteinExistence type="inferred from homology"/>
<dbReference type="AlphaFoldDB" id="A0A1C4ZHS5"/>
<dbReference type="SUPFAM" id="SSF69047">
    <property type="entry name" value="Hypothetical protein YjbJ"/>
    <property type="match status" value="1"/>
</dbReference>
<evidence type="ECO:0000256" key="2">
    <source>
        <dbReference type="SAM" id="MobiDB-lite"/>
    </source>
</evidence>
<gene>
    <name evidence="4" type="ORF">GA0070618_5254</name>
</gene>
<evidence type="ECO:0000259" key="3">
    <source>
        <dbReference type="Pfam" id="PF05532"/>
    </source>
</evidence>
<name>A0A1C4ZHS5_MICEC</name>
<evidence type="ECO:0000256" key="1">
    <source>
        <dbReference type="ARBA" id="ARBA00009129"/>
    </source>
</evidence>
<feature type="region of interest" description="Disordered" evidence="2">
    <location>
        <begin position="1"/>
        <end position="66"/>
    </location>
</feature>
<evidence type="ECO:0000313" key="5">
    <source>
        <dbReference type="Proteomes" id="UP000198253"/>
    </source>
</evidence>
<dbReference type="InterPro" id="IPR008462">
    <property type="entry name" value="CsbD"/>
</dbReference>
<feature type="compositionally biased region" description="Basic and acidic residues" evidence="2">
    <location>
        <begin position="1"/>
        <end position="35"/>
    </location>
</feature>
<dbReference type="Pfam" id="PF05532">
    <property type="entry name" value="CsbD"/>
    <property type="match status" value="1"/>
</dbReference>
<organism evidence="4 5">
    <name type="scientific">Micromonospora echinospora</name>
    <name type="common">Micromonospora purpurea</name>
    <dbReference type="NCBI Taxonomy" id="1877"/>
    <lineage>
        <taxon>Bacteria</taxon>
        <taxon>Bacillati</taxon>
        <taxon>Actinomycetota</taxon>
        <taxon>Actinomycetes</taxon>
        <taxon>Micromonosporales</taxon>
        <taxon>Micromonosporaceae</taxon>
        <taxon>Micromonospora</taxon>
    </lineage>
</organism>
<evidence type="ECO:0000313" key="4">
    <source>
        <dbReference type="EMBL" id="SCF32409.1"/>
    </source>
</evidence>
<accession>A0A1C4ZHS5</accession>
<feature type="domain" description="CsbD-like" evidence="3">
    <location>
        <begin position="7"/>
        <end position="58"/>
    </location>
</feature>